<dbReference type="SUPFAM" id="SSF51735">
    <property type="entry name" value="NAD(P)-binding Rossmann-fold domains"/>
    <property type="match status" value="1"/>
</dbReference>
<keyword evidence="5" id="KW-1185">Reference proteome</keyword>
<reference evidence="4 5" key="1">
    <citation type="submission" date="2016-09" db="EMBL/GenBank/DDBJ databases">
        <title>Complete genome sequence of microbes from the polar regions.</title>
        <authorList>
            <person name="Liao L."/>
            <person name="Chen B."/>
        </authorList>
    </citation>
    <scope>NUCLEOTIDE SEQUENCE [LARGE SCALE GENOMIC DNA]</scope>
    <source>
        <strain evidence="4 5">ZS314</strain>
    </source>
</reference>
<feature type="domain" description="Alcohol dehydrogenase-like C-terminal" evidence="3">
    <location>
        <begin position="52"/>
        <end position="179"/>
    </location>
</feature>
<dbReference type="InterPro" id="IPR013149">
    <property type="entry name" value="ADH-like_C"/>
</dbReference>
<dbReference type="AlphaFoldDB" id="A0A7L5AJX8"/>
<dbReference type="KEGG" id="mant:BHD05_12660"/>
<evidence type="ECO:0000313" key="5">
    <source>
        <dbReference type="Proteomes" id="UP000464507"/>
    </source>
</evidence>
<dbReference type="Gene3D" id="3.90.180.10">
    <property type="entry name" value="Medium-chain alcohol dehydrogenases, catalytic domain"/>
    <property type="match status" value="1"/>
</dbReference>
<dbReference type="RefSeq" id="WP_236966537.1">
    <property type="nucleotide sequence ID" value="NZ_CP017146.1"/>
</dbReference>
<dbReference type="InterPro" id="IPR036291">
    <property type="entry name" value="NAD(P)-bd_dom_sf"/>
</dbReference>
<evidence type="ECO:0000256" key="1">
    <source>
        <dbReference type="ARBA" id="ARBA00001947"/>
    </source>
</evidence>
<sequence>MVVDQRLVERIPSGLALDMAALSEPTACVLRAIDRAGIRPGSTALIVGAGPMGLLLSCLLPRCGVATVLVSEPSPERRRLAESFGAVVFDPRGSDLAAWVRSETRGRGVDYAFEAVGSASALEDAIDATDVGGTVIVVGVANPAARAQVSPHAIFAKELTIVGAWGVETTFTRAMGLLSTLNPRDLITDRFGLDDVEAAIGLARRGAAGKVLLAPGLERK</sequence>
<dbReference type="EMBL" id="CP017146">
    <property type="protein sequence ID" value="QHO70376.1"/>
    <property type="molecule type" value="Genomic_DNA"/>
</dbReference>
<organism evidence="4 5">
    <name type="scientific">Marisediminicola antarctica</name>
    <dbReference type="NCBI Taxonomy" id="674079"/>
    <lineage>
        <taxon>Bacteria</taxon>
        <taxon>Bacillati</taxon>
        <taxon>Actinomycetota</taxon>
        <taxon>Actinomycetes</taxon>
        <taxon>Micrococcales</taxon>
        <taxon>Microbacteriaceae</taxon>
        <taxon>Marisediminicola</taxon>
    </lineage>
</organism>
<evidence type="ECO:0000313" key="4">
    <source>
        <dbReference type="EMBL" id="QHO70376.1"/>
    </source>
</evidence>
<name>A0A7L5AJX8_9MICO</name>
<protein>
    <recommendedName>
        <fullName evidence="3">Alcohol dehydrogenase-like C-terminal domain-containing protein</fullName>
    </recommendedName>
</protein>
<comment type="cofactor">
    <cofactor evidence="1">
        <name>Zn(2+)</name>
        <dbReference type="ChEBI" id="CHEBI:29105"/>
    </cofactor>
</comment>
<dbReference type="Gene3D" id="3.40.50.720">
    <property type="entry name" value="NAD(P)-binding Rossmann-like Domain"/>
    <property type="match status" value="1"/>
</dbReference>
<gene>
    <name evidence="4" type="ORF">BHD05_12660</name>
</gene>
<evidence type="ECO:0000259" key="3">
    <source>
        <dbReference type="Pfam" id="PF00107"/>
    </source>
</evidence>
<keyword evidence="2" id="KW-0560">Oxidoreductase</keyword>
<dbReference type="PANTHER" id="PTHR43401:SF2">
    <property type="entry name" value="L-THREONINE 3-DEHYDROGENASE"/>
    <property type="match status" value="1"/>
</dbReference>
<dbReference type="PANTHER" id="PTHR43401">
    <property type="entry name" value="L-THREONINE 3-DEHYDROGENASE"/>
    <property type="match status" value="1"/>
</dbReference>
<dbReference type="InterPro" id="IPR050129">
    <property type="entry name" value="Zn_alcohol_dh"/>
</dbReference>
<dbReference type="GO" id="GO:0016491">
    <property type="term" value="F:oxidoreductase activity"/>
    <property type="evidence" value="ECO:0007669"/>
    <property type="project" value="UniProtKB-KW"/>
</dbReference>
<accession>A0A7L5AJX8</accession>
<dbReference type="Pfam" id="PF00107">
    <property type="entry name" value="ADH_zinc_N"/>
    <property type="match status" value="1"/>
</dbReference>
<proteinExistence type="predicted"/>
<dbReference type="Proteomes" id="UP000464507">
    <property type="component" value="Chromosome"/>
</dbReference>
<evidence type="ECO:0000256" key="2">
    <source>
        <dbReference type="ARBA" id="ARBA00023002"/>
    </source>
</evidence>